<comment type="caution">
    <text evidence="1">The sequence shown here is derived from an EMBL/GenBank/DDBJ whole genome shotgun (WGS) entry which is preliminary data.</text>
</comment>
<dbReference type="Proteomes" id="UP001054945">
    <property type="component" value="Unassembled WGS sequence"/>
</dbReference>
<keyword evidence="2" id="KW-1185">Reference proteome</keyword>
<evidence type="ECO:0000313" key="1">
    <source>
        <dbReference type="EMBL" id="GIY46439.1"/>
    </source>
</evidence>
<sequence>MSYSQSSGIRDKFAKDCDPLAYDRNLIVLLCDMDSDSNIPIPGISSSSYELKLGPSSIMSIDKQEKNKEIGRMSFDPEIEWGDETPPNSPERKVFTVREEAPKILKLHDVNFSTIKVLEANIKEIVQDVESMMFEADNIYHKLTKVKSKTAVGHTELVIQNSKMLYLLSLASNIFERTQALQIKYEYYLGKYFKMIDLTKTEMQKRLNRVVEIITKNVEENPSSTTG</sequence>
<name>A0AAV4TL23_CAEEX</name>
<evidence type="ECO:0000313" key="2">
    <source>
        <dbReference type="Proteomes" id="UP001054945"/>
    </source>
</evidence>
<protein>
    <submittedName>
        <fullName evidence="1">Uncharacterized protein</fullName>
    </submittedName>
</protein>
<gene>
    <name evidence="1" type="ORF">CEXT_439341</name>
</gene>
<accession>A0AAV4TL23</accession>
<dbReference type="EMBL" id="BPLR01011418">
    <property type="protein sequence ID" value="GIY46439.1"/>
    <property type="molecule type" value="Genomic_DNA"/>
</dbReference>
<proteinExistence type="predicted"/>
<organism evidence="1 2">
    <name type="scientific">Caerostris extrusa</name>
    <name type="common">Bark spider</name>
    <name type="synonym">Caerostris bankana</name>
    <dbReference type="NCBI Taxonomy" id="172846"/>
    <lineage>
        <taxon>Eukaryota</taxon>
        <taxon>Metazoa</taxon>
        <taxon>Ecdysozoa</taxon>
        <taxon>Arthropoda</taxon>
        <taxon>Chelicerata</taxon>
        <taxon>Arachnida</taxon>
        <taxon>Araneae</taxon>
        <taxon>Araneomorphae</taxon>
        <taxon>Entelegynae</taxon>
        <taxon>Araneoidea</taxon>
        <taxon>Araneidae</taxon>
        <taxon>Caerostris</taxon>
    </lineage>
</organism>
<dbReference type="AlphaFoldDB" id="A0AAV4TL23"/>
<reference evidence="1 2" key="1">
    <citation type="submission" date="2021-06" db="EMBL/GenBank/DDBJ databases">
        <title>Caerostris extrusa draft genome.</title>
        <authorList>
            <person name="Kono N."/>
            <person name="Arakawa K."/>
        </authorList>
    </citation>
    <scope>NUCLEOTIDE SEQUENCE [LARGE SCALE GENOMIC DNA]</scope>
</reference>